<dbReference type="VEuPathDB" id="AmoebaDB:DDB_G0268342"/>
<dbReference type="RefSeq" id="XP_647281.1">
    <property type="nucleotide sequence ID" value="XM_642189.1"/>
</dbReference>
<dbReference type="PANTHER" id="PTHR32134">
    <property type="entry name" value="FNIP REPEAT-CONTAINING PROTEIN"/>
    <property type="match status" value="1"/>
</dbReference>
<dbReference type="GeneID" id="8616087"/>
<protein>
    <recommendedName>
        <fullName evidence="4">FNIP repeat-containing protein</fullName>
    </recommendedName>
</protein>
<dbReference type="PaxDb" id="44689-DDB0202142"/>
<dbReference type="Proteomes" id="UP000002195">
    <property type="component" value="Unassembled WGS sequence"/>
</dbReference>
<evidence type="ECO:0000256" key="1">
    <source>
        <dbReference type="ARBA" id="ARBA00022737"/>
    </source>
</evidence>
<comment type="caution">
    <text evidence="2">The sequence shown here is derived from an EMBL/GenBank/DDBJ whole genome shotgun (WGS) entry which is preliminary data.</text>
</comment>
<dbReference type="AlphaFoldDB" id="Q55GA3"/>
<keyword evidence="1" id="KW-0677">Repeat</keyword>
<name>Q55GA3_DICDI</name>
<evidence type="ECO:0000313" key="3">
    <source>
        <dbReference type="Proteomes" id="UP000002195"/>
    </source>
</evidence>
<dbReference type="InParanoid" id="Q55GA3"/>
<proteinExistence type="predicted"/>
<dbReference type="EMBL" id="AAFI02000003">
    <property type="protein sequence ID" value="EAL73624.1"/>
    <property type="molecule type" value="Genomic_DNA"/>
</dbReference>
<organism evidence="2 3">
    <name type="scientific">Dictyostelium discoideum</name>
    <name type="common">Social amoeba</name>
    <dbReference type="NCBI Taxonomy" id="44689"/>
    <lineage>
        <taxon>Eukaryota</taxon>
        <taxon>Amoebozoa</taxon>
        <taxon>Evosea</taxon>
        <taxon>Eumycetozoa</taxon>
        <taxon>Dictyostelia</taxon>
        <taxon>Dictyosteliales</taxon>
        <taxon>Dictyosteliaceae</taxon>
        <taxon>Dictyostelium</taxon>
    </lineage>
</organism>
<reference evidence="2 3" key="1">
    <citation type="journal article" date="2005" name="Nature">
        <title>The genome of the social amoeba Dictyostelium discoideum.</title>
        <authorList>
            <consortium name="The Dictyostelium discoideum Sequencing Consortium"/>
            <person name="Eichinger L."/>
            <person name="Pachebat J.A."/>
            <person name="Glockner G."/>
            <person name="Rajandream M.A."/>
            <person name="Sucgang R."/>
            <person name="Berriman M."/>
            <person name="Song J."/>
            <person name="Olsen R."/>
            <person name="Szafranski K."/>
            <person name="Xu Q."/>
            <person name="Tunggal B."/>
            <person name="Kummerfeld S."/>
            <person name="Madera M."/>
            <person name="Konfortov B.A."/>
            <person name="Rivero F."/>
            <person name="Bankier A.T."/>
            <person name="Lehmann R."/>
            <person name="Hamlin N."/>
            <person name="Davies R."/>
            <person name="Gaudet P."/>
            <person name="Fey P."/>
            <person name="Pilcher K."/>
            <person name="Chen G."/>
            <person name="Saunders D."/>
            <person name="Sodergren E."/>
            <person name="Davis P."/>
            <person name="Kerhornou A."/>
            <person name="Nie X."/>
            <person name="Hall N."/>
            <person name="Anjard C."/>
            <person name="Hemphill L."/>
            <person name="Bason N."/>
            <person name="Farbrother P."/>
            <person name="Desany B."/>
            <person name="Just E."/>
            <person name="Morio T."/>
            <person name="Rost R."/>
            <person name="Churcher C."/>
            <person name="Cooper J."/>
            <person name="Haydock S."/>
            <person name="van Driessche N."/>
            <person name="Cronin A."/>
            <person name="Goodhead I."/>
            <person name="Muzny D."/>
            <person name="Mourier T."/>
            <person name="Pain A."/>
            <person name="Lu M."/>
            <person name="Harper D."/>
            <person name="Lindsay R."/>
            <person name="Hauser H."/>
            <person name="James K."/>
            <person name="Quiles M."/>
            <person name="Madan Babu M."/>
            <person name="Saito T."/>
            <person name="Buchrieser C."/>
            <person name="Wardroper A."/>
            <person name="Felder M."/>
            <person name="Thangavelu M."/>
            <person name="Johnson D."/>
            <person name="Knights A."/>
            <person name="Loulseged H."/>
            <person name="Mungall K."/>
            <person name="Oliver K."/>
            <person name="Price C."/>
            <person name="Quail M.A."/>
            <person name="Urushihara H."/>
            <person name="Hernandez J."/>
            <person name="Rabbinowitsch E."/>
            <person name="Steffen D."/>
            <person name="Sanders M."/>
            <person name="Ma J."/>
            <person name="Kohara Y."/>
            <person name="Sharp S."/>
            <person name="Simmonds M."/>
            <person name="Spiegler S."/>
            <person name="Tivey A."/>
            <person name="Sugano S."/>
            <person name="White B."/>
            <person name="Walker D."/>
            <person name="Woodward J."/>
            <person name="Winckler T."/>
            <person name="Tanaka Y."/>
            <person name="Shaulsky G."/>
            <person name="Schleicher M."/>
            <person name="Weinstock G."/>
            <person name="Rosenthal A."/>
            <person name="Cox E.C."/>
            <person name="Chisholm R.L."/>
            <person name="Gibbs R."/>
            <person name="Loomis W.F."/>
            <person name="Platzer M."/>
            <person name="Kay R.R."/>
            <person name="Williams J."/>
            <person name="Dear P.H."/>
            <person name="Noegel A.A."/>
            <person name="Barrell B."/>
            <person name="Kuspa A."/>
        </authorList>
    </citation>
    <scope>NUCLEOTIDE SEQUENCE [LARGE SCALE GENOMIC DNA]</scope>
    <source>
        <strain evidence="2 3">AX4</strain>
    </source>
</reference>
<accession>Q55GA3</accession>
<keyword evidence="3" id="KW-1185">Reference proteome</keyword>
<evidence type="ECO:0000313" key="2">
    <source>
        <dbReference type="EMBL" id="EAL73624.1"/>
    </source>
</evidence>
<evidence type="ECO:0008006" key="4">
    <source>
        <dbReference type="Google" id="ProtNLM"/>
    </source>
</evidence>
<gene>
    <name evidence="2" type="ORF">DDB_G0268342</name>
</gene>
<dbReference type="Pfam" id="PF05725">
    <property type="entry name" value="FNIP"/>
    <property type="match status" value="1"/>
</dbReference>
<sequence length="291" mass="34384">MPKQLKYLKLNYYYNEPIIENQFPMGLQGYLLNLLNLSKSYDSSLIDGVLPNSILKLKFSNYTNKSILHTRLEFKIFEKDGNISLNNQLSKFINNLSIIPPSVTKLSIFYGYEQVIPYQIKYMHLEFSRNNQYDHYYKQLLYNNGDGDNKIKSLNIISLLENKPLDIYYENNFNCFNGLINLNLSNFEYKSFKKPIKRFTSFNSLPETLELLELGKNFKQPINKKWLPPSIKYIIINDINTPISIGDLPNSLISIWIRDNHYQLKHFKYFTPLLGKLKIVDRINIFNIKEF</sequence>
<dbReference type="PANTHER" id="PTHR32134:SF92">
    <property type="entry name" value="FNIP REPEAT-CONTAINING PROTEIN"/>
    <property type="match status" value="1"/>
</dbReference>
<dbReference type="SMR" id="Q55GA3"/>
<dbReference type="HOGENOM" id="CLU_957871_0_0_1"/>
<dbReference type="KEGG" id="ddi:DDB_G0268342"/>
<dbReference type="FunCoup" id="Q55GA3">
    <property type="interactions" value="3"/>
</dbReference>
<dbReference type="InterPro" id="IPR008615">
    <property type="entry name" value="FNIP"/>
</dbReference>
<dbReference type="InterPro" id="IPR051251">
    <property type="entry name" value="STK_FNIP-Repeat"/>
</dbReference>